<name>A0A379FF31_PROVU</name>
<accession>A0A379FF31</accession>
<organism evidence="1 2">
    <name type="scientific">Proteus vulgaris</name>
    <dbReference type="NCBI Taxonomy" id="585"/>
    <lineage>
        <taxon>Bacteria</taxon>
        <taxon>Pseudomonadati</taxon>
        <taxon>Pseudomonadota</taxon>
        <taxon>Gammaproteobacteria</taxon>
        <taxon>Enterobacterales</taxon>
        <taxon>Morganellaceae</taxon>
        <taxon>Proteus</taxon>
    </lineage>
</organism>
<sequence>MFIALLIFILTITFVIWQPKGLGLVGVPQWVR</sequence>
<proteinExistence type="predicted"/>
<dbReference type="EMBL" id="UGTW01000001">
    <property type="protein sequence ID" value="SUC17943.1"/>
    <property type="molecule type" value="Genomic_DNA"/>
</dbReference>
<dbReference type="Proteomes" id="UP000254331">
    <property type="component" value="Unassembled WGS sequence"/>
</dbReference>
<evidence type="ECO:0000313" key="2">
    <source>
        <dbReference type="Proteomes" id="UP000254331"/>
    </source>
</evidence>
<reference evidence="1 2" key="1">
    <citation type="submission" date="2018-06" db="EMBL/GenBank/DDBJ databases">
        <authorList>
            <consortium name="Pathogen Informatics"/>
            <person name="Doyle S."/>
        </authorList>
    </citation>
    <scope>NUCLEOTIDE SEQUENCE [LARGE SCALE GENOMIC DNA]</scope>
    <source>
        <strain evidence="1 2">NCTC10376</strain>
    </source>
</reference>
<evidence type="ECO:0000313" key="1">
    <source>
        <dbReference type="EMBL" id="SUC17943.1"/>
    </source>
</evidence>
<gene>
    <name evidence="1" type="primary">arsB_3</name>
    <name evidence="1" type="ORF">NCTC10376_03896</name>
</gene>
<dbReference type="AlphaFoldDB" id="A0A379FF31"/>
<protein>
    <submittedName>
        <fullName evidence="1">Arsenical pump membrane protein</fullName>
    </submittedName>
</protein>